<reference evidence="1 2" key="1">
    <citation type="submission" date="2019-05" db="EMBL/GenBank/DDBJ databases">
        <title>Complete genome sequence of Pseudomonas Pseudomonas resinovorans.</title>
        <authorList>
            <person name="Chen H.-P."/>
        </authorList>
    </citation>
    <scope>NUCLEOTIDE SEQUENCE [LARGE SCALE GENOMIC DNA]</scope>
    <source>
        <strain evidence="1 2">TCU-CK1</strain>
    </source>
</reference>
<protein>
    <submittedName>
        <fullName evidence="1">Catalase</fullName>
    </submittedName>
</protein>
<sequence>MAIIEISEYAEWKLFERVGQRLERVLGDYWKKKSTDWISTTTGI</sequence>
<dbReference type="EMBL" id="CP040324">
    <property type="protein sequence ID" value="QHB28149.1"/>
    <property type="molecule type" value="Genomic_DNA"/>
</dbReference>
<dbReference type="AlphaFoldDB" id="A0AAE6RCE1"/>
<gene>
    <name evidence="1" type="ORF">TCK1_2803</name>
</gene>
<evidence type="ECO:0000313" key="1">
    <source>
        <dbReference type="EMBL" id="QHB28149.1"/>
    </source>
</evidence>
<proteinExistence type="predicted"/>
<accession>A0AAE6RCE1</accession>
<name>A0AAE6RCE1_9PSED</name>
<evidence type="ECO:0000313" key="2">
    <source>
        <dbReference type="Proteomes" id="UP000464593"/>
    </source>
</evidence>
<dbReference type="Proteomes" id="UP000464593">
    <property type="component" value="Chromosome"/>
</dbReference>
<organism evidence="1 2">
    <name type="scientific">Pseudomonas monteilii</name>
    <dbReference type="NCBI Taxonomy" id="76759"/>
    <lineage>
        <taxon>Bacteria</taxon>
        <taxon>Pseudomonadati</taxon>
        <taxon>Pseudomonadota</taxon>
        <taxon>Gammaproteobacteria</taxon>
        <taxon>Pseudomonadales</taxon>
        <taxon>Pseudomonadaceae</taxon>
        <taxon>Pseudomonas</taxon>
    </lineage>
</organism>